<reference evidence="11 12" key="2">
    <citation type="submission" date="2020-07" db="EMBL/GenBank/DDBJ databases">
        <title>Genome assembly of wild tea tree DASZ reveals pedigree and selection history of tea varieties.</title>
        <authorList>
            <person name="Zhang W."/>
        </authorList>
    </citation>
    <scope>NUCLEOTIDE SEQUENCE [LARGE SCALE GENOMIC DNA]</scope>
    <source>
        <strain evidence="12">cv. G240</strain>
        <tissue evidence="11">Leaf</tissue>
    </source>
</reference>
<evidence type="ECO:0000256" key="3">
    <source>
        <dbReference type="ARBA" id="ARBA00005227"/>
    </source>
</evidence>
<dbReference type="GO" id="GO:0010008">
    <property type="term" value="C:endosome membrane"/>
    <property type="evidence" value="ECO:0007669"/>
    <property type="project" value="UniProtKB-SubCell"/>
</dbReference>
<keyword evidence="6" id="KW-0967">Endosome</keyword>
<dbReference type="PANTHER" id="PTHR10766">
    <property type="entry name" value="TRANSMEMBRANE 9 SUPERFAMILY PROTEIN"/>
    <property type="match status" value="1"/>
</dbReference>
<keyword evidence="7 10" id="KW-1133">Transmembrane helix</keyword>
<evidence type="ECO:0000256" key="10">
    <source>
        <dbReference type="RuleBase" id="RU363079"/>
    </source>
</evidence>
<keyword evidence="5" id="KW-0732">Signal</keyword>
<comment type="caution">
    <text evidence="11">The sequence shown here is derived from an EMBL/GenBank/DDBJ whole genome shotgun (WGS) entry which is preliminary data.</text>
</comment>
<accession>A0A7J7H0Z2</accession>
<sequence length="195" mass="21638">MFDCIFDRFIDFNFVDAVCLKIYCQDSILFCGPLLFTFCLLNTVAIVNSATVALPFGTIVVIVLIWTLVTSPLLVLGGIAGKNNKVEFQAPVRTTKYPREIPPLPSYRGALPQMAMQKHCTNEVRVEYEEFKTNVTGLFLPVHARTVVLGGPFLPHIVHIHRDKACSMFATVVSACDPGNRSAIKGLSNLYGKHY</sequence>
<comment type="subcellular location">
    <subcellularLocation>
        <location evidence="1">Endosome membrane</location>
        <topology evidence="1">Multi-pass membrane protein</topology>
    </subcellularLocation>
    <subcellularLocation>
        <location evidence="2">Golgi apparatus membrane</location>
        <topology evidence="2">Multi-pass membrane protein</topology>
    </subcellularLocation>
</comment>
<keyword evidence="4 10" id="KW-0812">Transmembrane</keyword>
<keyword evidence="8" id="KW-0333">Golgi apparatus</keyword>
<keyword evidence="9 10" id="KW-0472">Membrane</keyword>
<evidence type="ECO:0000256" key="4">
    <source>
        <dbReference type="ARBA" id="ARBA00022692"/>
    </source>
</evidence>
<proteinExistence type="inferred from homology"/>
<evidence type="ECO:0000313" key="11">
    <source>
        <dbReference type="EMBL" id="KAF5946620.1"/>
    </source>
</evidence>
<comment type="caution">
    <text evidence="10">Lacks conserved residue(s) required for the propagation of feature annotation.</text>
</comment>
<evidence type="ECO:0000256" key="9">
    <source>
        <dbReference type="ARBA" id="ARBA00023136"/>
    </source>
</evidence>
<evidence type="ECO:0000256" key="7">
    <source>
        <dbReference type="ARBA" id="ARBA00022989"/>
    </source>
</evidence>
<evidence type="ECO:0000256" key="6">
    <source>
        <dbReference type="ARBA" id="ARBA00022753"/>
    </source>
</evidence>
<evidence type="ECO:0000256" key="8">
    <source>
        <dbReference type="ARBA" id="ARBA00023034"/>
    </source>
</evidence>
<evidence type="ECO:0000256" key="2">
    <source>
        <dbReference type="ARBA" id="ARBA00004653"/>
    </source>
</evidence>
<dbReference type="PANTHER" id="PTHR10766:SF169">
    <property type="entry name" value="TRANSMEMBRANE 9 SUPERFAMILY MEMBER"/>
    <property type="match status" value="1"/>
</dbReference>
<dbReference type="GO" id="GO:0000139">
    <property type="term" value="C:Golgi membrane"/>
    <property type="evidence" value="ECO:0007669"/>
    <property type="project" value="UniProtKB-SubCell"/>
</dbReference>
<gene>
    <name evidence="11" type="ORF">HYC85_016848</name>
</gene>
<dbReference type="AlphaFoldDB" id="A0A7J7H0Z2"/>
<keyword evidence="12" id="KW-1185">Reference proteome</keyword>
<dbReference type="Proteomes" id="UP000593564">
    <property type="component" value="Unassembled WGS sequence"/>
</dbReference>
<protein>
    <recommendedName>
        <fullName evidence="10">Transmembrane 9 superfamily member</fullName>
    </recommendedName>
</protein>
<evidence type="ECO:0000256" key="1">
    <source>
        <dbReference type="ARBA" id="ARBA00004337"/>
    </source>
</evidence>
<dbReference type="EMBL" id="JACBKZ010000007">
    <property type="protein sequence ID" value="KAF5946620.1"/>
    <property type="molecule type" value="Genomic_DNA"/>
</dbReference>
<dbReference type="GO" id="GO:0072657">
    <property type="term" value="P:protein localization to membrane"/>
    <property type="evidence" value="ECO:0007669"/>
    <property type="project" value="TreeGrafter"/>
</dbReference>
<dbReference type="InterPro" id="IPR004240">
    <property type="entry name" value="EMP70"/>
</dbReference>
<feature type="transmembrane region" description="Helical" evidence="10">
    <location>
        <begin position="28"/>
        <end position="47"/>
    </location>
</feature>
<dbReference type="Pfam" id="PF02990">
    <property type="entry name" value="EMP70"/>
    <property type="match status" value="1"/>
</dbReference>
<name>A0A7J7H0Z2_CAMSI</name>
<organism evidence="11 12">
    <name type="scientific">Camellia sinensis</name>
    <name type="common">Tea plant</name>
    <name type="synonym">Thea sinensis</name>
    <dbReference type="NCBI Taxonomy" id="4442"/>
    <lineage>
        <taxon>Eukaryota</taxon>
        <taxon>Viridiplantae</taxon>
        <taxon>Streptophyta</taxon>
        <taxon>Embryophyta</taxon>
        <taxon>Tracheophyta</taxon>
        <taxon>Spermatophyta</taxon>
        <taxon>Magnoliopsida</taxon>
        <taxon>eudicotyledons</taxon>
        <taxon>Gunneridae</taxon>
        <taxon>Pentapetalae</taxon>
        <taxon>asterids</taxon>
        <taxon>Ericales</taxon>
        <taxon>Theaceae</taxon>
        <taxon>Camellia</taxon>
    </lineage>
</organism>
<evidence type="ECO:0000313" key="12">
    <source>
        <dbReference type="Proteomes" id="UP000593564"/>
    </source>
</evidence>
<reference evidence="12" key="1">
    <citation type="journal article" date="2020" name="Nat. Commun.">
        <title>Genome assembly of wild tea tree DASZ reveals pedigree and selection history of tea varieties.</title>
        <authorList>
            <person name="Zhang W."/>
            <person name="Zhang Y."/>
            <person name="Qiu H."/>
            <person name="Guo Y."/>
            <person name="Wan H."/>
            <person name="Zhang X."/>
            <person name="Scossa F."/>
            <person name="Alseekh S."/>
            <person name="Zhang Q."/>
            <person name="Wang P."/>
            <person name="Xu L."/>
            <person name="Schmidt M.H."/>
            <person name="Jia X."/>
            <person name="Li D."/>
            <person name="Zhu A."/>
            <person name="Guo F."/>
            <person name="Chen W."/>
            <person name="Ni D."/>
            <person name="Usadel B."/>
            <person name="Fernie A.R."/>
            <person name="Wen W."/>
        </authorList>
    </citation>
    <scope>NUCLEOTIDE SEQUENCE [LARGE SCALE GENOMIC DNA]</scope>
    <source>
        <strain evidence="12">cv. G240</strain>
    </source>
</reference>
<comment type="similarity">
    <text evidence="3 10">Belongs to the nonaspanin (TM9SF) (TC 9.A.2) family.</text>
</comment>
<feature type="transmembrane region" description="Helical" evidence="10">
    <location>
        <begin position="53"/>
        <end position="76"/>
    </location>
</feature>
<evidence type="ECO:0000256" key="5">
    <source>
        <dbReference type="ARBA" id="ARBA00022729"/>
    </source>
</evidence>